<dbReference type="Pfam" id="PF10159">
    <property type="entry name" value="MMtag"/>
    <property type="match status" value="1"/>
</dbReference>
<feature type="compositionally biased region" description="Basic residues" evidence="1">
    <location>
        <begin position="121"/>
        <end position="130"/>
    </location>
</feature>
<feature type="region of interest" description="Disordered" evidence="1">
    <location>
        <begin position="84"/>
        <end position="130"/>
    </location>
</feature>
<protein>
    <recommendedName>
        <fullName evidence="2">Multiple myeloma tumor-associated protein 2-like N-terminal domain-containing protein</fullName>
    </recommendedName>
</protein>
<name>A0A2A9ME05_BESBE</name>
<gene>
    <name evidence="3" type="ORF">BESB_044170</name>
</gene>
<dbReference type="InterPro" id="IPR039207">
    <property type="entry name" value="MMTAG2-like"/>
</dbReference>
<evidence type="ECO:0000313" key="3">
    <source>
        <dbReference type="EMBL" id="PFH36225.1"/>
    </source>
</evidence>
<dbReference type="VEuPathDB" id="ToxoDB:BESB_044170"/>
<comment type="caution">
    <text evidence="3">The sequence shown here is derived from an EMBL/GenBank/DDBJ whole genome shotgun (WGS) entry which is preliminary data.</text>
</comment>
<dbReference type="EMBL" id="NWUJ01000003">
    <property type="protein sequence ID" value="PFH36225.1"/>
    <property type="molecule type" value="Genomic_DNA"/>
</dbReference>
<accession>A0A2A9ME05</accession>
<evidence type="ECO:0000313" key="4">
    <source>
        <dbReference type="Proteomes" id="UP000224006"/>
    </source>
</evidence>
<keyword evidence="4" id="KW-1185">Reference proteome</keyword>
<dbReference type="Proteomes" id="UP000224006">
    <property type="component" value="Chromosome III"/>
</dbReference>
<reference evidence="3 4" key="1">
    <citation type="submission" date="2017-09" db="EMBL/GenBank/DDBJ databases">
        <title>Genome sequencing of Besnoitia besnoiti strain Bb-Ger1.</title>
        <authorList>
            <person name="Schares G."/>
            <person name="Venepally P."/>
            <person name="Lorenzi H.A."/>
        </authorList>
    </citation>
    <scope>NUCLEOTIDE SEQUENCE [LARGE SCALE GENOMIC DNA]</scope>
    <source>
        <strain evidence="3 4">Bb-Ger1</strain>
    </source>
</reference>
<dbReference type="PANTHER" id="PTHR14580">
    <property type="entry name" value="MULTIPLE MYELOMA TUMOR-ASSOCIATED PROTEIN 2 FAMILY MEMBER"/>
    <property type="match status" value="1"/>
</dbReference>
<dbReference type="InterPro" id="IPR019315">
    <property type="entry name" value="MMTA2_N"/>
</dbReference>
<dbReference type="AlphaFoldDB" id="A0A2A9ME05"/>
<dbReference type="RefSeq" id="XP_029220234.1">
    <property type="nucleotide sequence ID" value="XM_029362868.1"/>
</dbReference>
<sequence>MAVYIRQSPPREGVRGGREDFKWESLTSSQDYDYYLGASTKIGLHSRGGRFVKNDWWTKQRGGASTTELDEELQRVKNFENELMGEALGQKPKNLLVGNEYEDRKADSPDGAPARSPSHAERKRLKKEKK</sequence>
<dbReference type="OrthoDB" id="5390672at2759"/>
<dbReference type="KEGG" id="bbes:BESB_044170"/>
<dbReference type="PANTHER" id="PTHR14580:SF0">
    <property type="entry name" value="MULTIPLE MYELOMA TUMOR-ASSOCIATED PROTEIN 2"/>
    <property type="match status" value="1"/>
</dbReference>
<dbReference type="GeneID" id="40309347"/>
<feature type="domain" description="Multiple myeloma tumor-associated protein 2-like N-terminal" evidence="2">
    <location>
        <begin position="13"/>
        <end position="89"/>
    </location>
</feature>
<evidence type="ECO:0000256" key="1">
    <source>
        <dbReference type="SAM" id="MobiDB-lite"/>
    </source>
</evidence>
<proteinExistence type="predicted"/>
<evidence type="ECO:0000259" key="2">
    <source>
        <dbReference type="Pfam" id="PF10159"/>
    </source>
</evidence>
<organism evidence="3 4">
    <name type="scientific">Besnoitia besnoiti</name>
    <name type="common">Apicomplexan protozoan</name>
    <dbReference type="NCBI Taxonomy" id="94643"/>
    <lineage>
        <taxon>Eukaryota</taxon>
        <taxon>Sar</taxon>
        <taxon>Alveolata</taxon>
        <taxon>Apicomplexa</taxon>
        <taxon>Conoidasida</taxon>
        <taxon>Coccidia</taxon>
        <taxon>Eucoccidiorida</taxon>
        <taxon>Eimeriorina</taxon>
        <taxon>Sarcocystidae</taxon>
        <taxon>Besnoitia</taxon>
    </lineage>
</organism>